<reference evidence="1" key="1">
    <citation type="submission" date="2006-06" db="EMBL/GenBank/DDBJ databases">
        <title>Complete sequence of chromosome of Chelativorans sp. BNC1.</title>
        <authorList>
            <consortium name="US DOE Joint Genome Institute"/>
            <person name="Copeland A."/>
            <person name="Lucas S."/>
            <person name="Lapidus A."/>
            <person name="Barry K."/>
            <person name="Detter J.C."/>
            <person name="Glavina del Rio T."/>
            <person name="Hammon N."/>
            <person name="Israni S."/>
            <person name="Dalin E."/>
            <person name="Tice H."/>
            <person name="Pitluck S."/>
            <person name="Chertkov O."/>
            <person name="Brettin T."/>
            <person name="Bruce D."/>
            <person name="Han C."/>
            <person name="Tapia R."/>
            <person name="Gilna P."/>
            <person name="Schmutz J."/>
            <person name="Larimer F."/>
            <person name="Land M."/>
            <person name="Hauser L."/>
            <person name="Kyrpides N."/>
            <person name="Mikhailova N."/>
            <person name="Richardson P."/>
        </authorList>
    </citation>
    <scope>NUCLEOTIDE SEQUENCE</scope>
    <source>
        <strain evidence="1">BNC1</strain>
    </source>
</reference>
<dbReference type="HOGENOM" id="CLU_1341266_0_0_5"/>
<name>Q11J20_CHESB</name>
<dbReference type="EMBL" id="CP000390">
    <property type="protein sequence ID" value="ABG62605.1"/>
    <property type="molecule type" value="Genomic_DNA"/>
</dbReference>
<gene>
    <name evidence="1" type="ordered locus">Meso_1209</name>
</gene>
<dbReference type="KEGG" id="mes:Meso_1209"/>
<dbReference type="AlphaFoldDB" id="Q11J20"/>
<dbReference type="eggNOG" id="ENOG502ZY3Z">
    <property type="taxonomic scope" value="Bacteria"/>
</dbReference>
<sequence length="204" mass="22305">MGCSLRLTRALAPSVAVPIWLQAHFYTNTGDTRARSTRQGACFSPITCIGGNEMMQKLTITAVLALGLAGCATTSYNVDELPTKDTRALCRIVAEHPNQEYKAEAVKLLAKRGATPERCVRLIQADNAMITGIAVAGAAVAVGAAANNGGYYTPRYRAYGVAWDQFQNEYYQTTWRCRDRANGQFVPDYQCSHLAMVDSTWPGW</sequence>
<protein>
    <submittedName>
        <fullName evidence="1">Uncharacterized protein</fullName>
    </submittedName>
</protein>
<accession>Q11J20</accession>
<organism evidence="1">
    <name type="scientific">Chelativorans sp. (strain BNC1)</name>
    <dbReference type="NCBI Taxonomy" id="266779"/>
    <lineage>
        <taxon>Bacteria</taxon>
        <taxon>Pseudomonadati</taxon>
        <taxon>Pseudomonadota</taxon>
        <taxon>Alphaproteobacteria</taxon>
        <taxon>Hyphomicrobiales</taxon>
        <taxon>Phyllobacteriaceae</taxon>
        <taxon>Chelativorans</taxon>
    </lineage>
</organism>
<evidence type="ECO:0000313" key="1">
    <source>
        <dbReference type="EMBL" id="ABG62605.1"/>
    </source>
</evidence>
<proteinExistence type="predicted"/>